<organism evidence="1 2">
    <name type="scientific">Ohtaekwangia kribbensis</name>
    <dbReference type="NCBI Taxonomy" id="688913"/>
    <lineage>
        <taxon>Bacteria</taxon>
        <taxon>Pseudomonadati</taxon>
        <taxon>Bacteroidota</taxon>
        <taxon>Cytophagia</taxon>
        <taxon>Cytophagales</taxon>
        <taxon>Fulvivirgaceae</taxon>
        <taxon>Ohtaekwangia</taxon>
    </lineage>
</organism>
<reference evidence="2" key="1">
    <citation type="journal article" date="2019" name="Int. J. Syst. Evol. Microbiol.">
        <title>The Global Catalogue of Microorganisms (GCM) 10K type strain sequencing project: providing services to taxonomists for standard genome sequencing and annotation.</title>
        <authorList>
            <consortium name="The Broad Institute Genomics Platform"/>
            <consortium name="The Broad Institute Genome Sequencing Center for Infectious Disease"/>
            <person name="Wu L."/>
            <person name="Ma J."/>
        </authorList>
    </citation>
    <scope>NUCLEOTIDE SEQUENCE [LARGE SCALE GENOMIC DNA]</scope>
    <source>
        <strain evidence="2">CCUG 58938</strain>
    </source>
</reference>
<gene>
    <name evidence="1" type="ORF">ACFQ21_10960</name>
</gene>
<evidence type="ECO:0000313" key="2">
    <source>
        <dbReference type="Proteomes" id="UP001597112"/>
    </source>
</evidence>
<dbReference type="EMBL" id="JBHTKA010000003">
    <property type="protein sequence ID" value="MFD0999829.1"/>
    <property type="molecule type" value="Genomic_DNA"/>
</dbReference>
<proteinExistence type="predicted"/>
<comment type="caution">
    <text evidence="1">The sequence shown here is derived from an EMBL/GenBank/DDBJ whole genome shotgun (WGS) entry which is preliminary data.</text>
</comment>
<sequence>MGLDMRPMGKPKPGFEKRYMEIYQMLKDDNNIPKPSMLERLLGKKGPTREQLLEEWFANLIPTYETIKAPRVGRDKEADAWVKEQYEESDKKVSLQDFVKEYQGYYVIDLAKETDGVPVYRALGQDENVFRGQFLNDCLDLIGKELVHEAWETKLADETLDYGNRLMQAADKIAVEKNLQHLKTQRMPPETDEKAIESKLHIVYSLARWLIFYGKNGHGYEADF</sequence>
<keyword evidence="2" id="KW-1185">Reference proteome</keyword>
<evidence type="ECO:0000313" key="1">
    <source>
        <dbReference type="EMBL" id="MFD0999829.1"/>
    </source>
</evidence>
<dbReference type="Proteomes" id="UP001597112">
    <property type="component" value="Unassembled WGS sequence"/>
</dbReference>
<accession>A0ABW3K0V9</accession>
<protein>
    <submittedName>
        <fullName evidence="1">Uncharacterized protein</fullName>
    </submittedName>
</protein>
<name>A0ABW3K0V9_9BACT</name>